<keyword evidence="5 9" id="KW-0812">Transmembrane</keyword>
<keyword evidence="6 9" id="KW-1133">Transmembrane helix</keyword>
<dbReference type="InterPro" id="IPR036062">
    <property type="entry name" value="PSI_PsaJ_sf"/>
</dbReference>
<dbReference type="GO" id="GO:0015979">
    <property type="term" value="P:photosynthesis"/>
    <property type="evidence" value="ECO:0007669"/>
    <property type="project" value="UniProtKB-UniRule"/>
</dbReference>
<evidence type="ECO:0000256" key="5">
    <source>
        <dbReference type="ARBA" id="ARBA00022692"/>
    </source>
</evidence>
<accession>A0A1W6EG80</accession>
<keyword evidence="7 9" id="KW-0472">Membrane</keyword>
<dbReference type="Pfam" id="PF01701">
    <property type="entry name" value="PSI_PsaJ"/>
    <property type="match status" value="1"/>
</dbReference>
<evidence type="ECO:0000256" key="7">
    <source>
        <dbReference type="ARBA" id="ARBA00023136"/>
    </source>
</evidence>
<comment type="subcellular location">
    <subcellularLocation>
        <location evidence="2">Membrane</location>
        <topology evidence="2">Single-pass membrane protein</topology>
    </subcellularLocation>
    <subcellularLocation>
        <location evidence="9">Plastid</location>
        <location evidence="9">Chloroplast thylakoid membrane</location>
        <topology evidence="9">Single-pass membrane protein</topology>
    </subcellularLocation>
</comment>
<evidence type="ECO:0000313" key="11">
    <source>
        <dbReference type="EMBL" id="ARK14399.1"/>
    </source>
</evidence>
<organism evidence="11">
    <name type="scientific">Sarcinofilum mucosum</name>
    <name type="common">Green alga</name>
    <name type="synonym">Pseudoschizomeris mucosa</name>
    <dbReference type="NCBI Taxonomy" id="141643"/>
    <lineage>
        <taxon>Eukaryota</taxon>
        <taxon>Viridiplantae</taxon>
        <taxon>Chlorophyta</taxon>
        <taxon>core chlorophytes</taxon>
        <taxon>Ulvophyceae</taxon>
        <taxon>OUU clade</taxon>
        <taxon>Ulotrichales</taxon>
        <taxon>Sarcinofilaceae</taxon>
        <taxon>Sarcinofilum</taxon>
    </lineage>
</organism>
<evidence type="ECO:0000256" key="10">
    <source>
        <dbReference type="SAM" id="Phobius"/>
    </source>
</evidence>
<proteinExistence type="inferred from homology"/>
<keyword evidence="11" id="KW-0934">Plastid</keyword>
<gene>
    <name evidence="9 11" type="primary">psaJ</name>
</gene>
<reference evidence="11" key="1">
    <citation type="journal article" date="2017" name="Sci. Rep.">
        <title>Divergent copies of the large inverted repeat in the chloroplast genomes of ulvophycean green algae.</title>
        <authorList>
            <person name="Turmel M."/>
            <person name="Otis C."/>
            <person name="Lemieux C."/>
        </authorList>
    </citation>
    <scope>NUCLEOTIDE SEQUENCE</scope>
</reference>
<evidence type="ECO:0000256" key="1">
    <source>
        <dbReference type="ARBA" id="ARBA00002115"/>
    </source>
</evidence>
<dbReference type="EMBL" id="KY407656">
    <property type="protein sequence ID" value="ARK14399.1"/>
    <property type="molecule type" value="Genomic_DNA"/>
</dbReference>
<dbReference type="PANTHER" id="PTHR36082">
    <property type="match status" value="1"/>
</dbReference>
<keyword evidence="9" id="KW-0603">Photosystem I</keyword>
<sequence>MQLTKQGLYINFLKFLVKKTKTKQIKFEFKLTGFLLNPNFLMKDFVTYLSTAPVIALAWMTFTAGLLIEINRFFPDPLVFTF</sequence>
<evidence type="ECO:0000256" key="6">
    <source>
        <dbReference type="ARBA" id="ARBA00022989"/>
    </source>
</evidence>
<evidence type="ECO:0000256" key="9">
    <source>
        <dbReference type="HAMAP-Rule" id="MF_00522"/>
    </source>
</evidence>
<evidence type="ECO:0000256" key="8">
    <source>
        <dbReference type="ARBA" id="ARBA00033429"/>
    </source>
</evidence>
<dbReference type="InterPro" id="IPR002615">
    <property type="entry name" value="PSI_PsaJ"/>
</dbReference>
<keyword evidence="11" id="KW-0150">Chloroplast</keyword>
<dbReference type="Gene3D" id="1.20.5.510">
    <property type="entry name" value="Single helix bin"/>
    <property type="match status" value="1"/>
</dbReference>
<keyword evidence="9" id="KW-0793">Thylakoid</keyword>
<comment type="function">
    <text evidence="1 9">May help in the organization of the PsaE and PsaF subunits.</text>
</comment>
<evidence type="ECO:0000256" key="3">
    <source>
        <dbReference type="ARBA" id="ARBA00006318"/>
    </source>
</evidence>
<name>A0A1W6EG80_SARMC</name>
<comment type="similarity">
    <text evidence="3 9">Belongs to the PsaJ family.</text>
</comment>
<dbReference type="PANTHER" id="PTHR36082:SF2">
    <property type="entry name" value="PHOTOSYSTEM I REACTION CENTER SUBUNIT IX"/>
    <property type="match status" value="1"/>
</dbReference>
<dbReference type="GO" id="GO:0009522">
    <property type="term" value="C:photosystem I"/>
    <property type="evidence" value="ECO:0007669"/>
    <property type="project" value="UniProtKB-KW"/>
</dbReference>
<evidence type="ECO:0000256" key="2">
    <source>
        <dbReference type="ARBA" id="ARBA00004167"/>
    </source>
</evidence>
<dbReference type="GO" id="GO:0009535">
    <property type="term" value="C:chloroplast thylakoid membrane"/>
    <property type="evidence" value="ECO:0007669"/>
    <property type="project" value="UniProtKB-SubCell"/>
</dbReference>
<geneLocation type="chloroplast" evidence="11"/>
<dbReference type="RefSeq" id="YP_009367443.1">
    <property type="nucleotide sequence ID" value="NC_034709.1"/>
</dbReference>
<protein>
    <recommendedName>
        <fullName evidence="4 9">Photosystem I reaction center subunit IX</fullName>
    </recommendedName>
    <alternativeName>
        <fullName evidence="8 9">PSI-J</fullName>
    </alternativeName>
</protein>
<evidence type="ECO:0000256" key="4">
    <source>
        <dbReference type="ARBA" id="ARBA00019868"/>
    </source>
</evidence>
<dbReference type="GeneID" id="32884069"/>
<dbReference type="SUPFAM" id="SSF81544">
    <property type="entry name" value="Subunit IX of photosystem I reaction centre, PsaJ"/>
    <property type="match status" value="1"/>
</dbReference>
<dbReference type="AlphaFoldDB" id="A0A1W6EG80"/>
<dbReference type="HAMAP" id="MF_00522">
    <property type="entry name" value="PSI_PsaJ"/>
    <property type="match status" value="1"/>
</dbReference>
<keyword evidence="9" id="KW-0602">Photosynthesis</keyword>
<feature type="transmembrane region" description="Helical" evidence="10">
    <location>
        <begin position="45"/>
        <end position="68"/>
    </location>
</feature>